<dbReference type="CDD" id="cd00737">
    <property type="entry name" value="lyz_endolysin_autolysin"/>
    <property type="match status" value="1"/>
</dbReference>
<dbReference type="OrthoDB" id="5358886at2759"/>
<proteinExistence type="inferred from homology"/>
<dbReference type="InterPro" id="IPR023346">
    <property type="entry name" value="Lysozyme-like_dom_sf"/>
</dbReference>
<organism evidence="8 9">
    <name type="scientific">Aulographum hederae CBS 113979</name>
    <dbReference type="NCBI Taxonomy" id="1176131"/>
    <lineage>
        <taxon>Eukaryota</taxon>
        <taxon>Fungi</taxon>
        <taxon>Dikarya</taxon>
        <taxon>Ascomycota</taxon>
        <taxon>Pezizomycotina</taxon>
        <taxon>Dothideomycetes</taxon>
        <taxon>Pleosporomycetidae</taxon>
        <taxon>Aulographales</taxon>
        <taxon>Aulographaceae</taxon>
    </lineage>
</organism>
<evidence type="ECO:0000256" key="4">
    <source>
        <dbReference type="ARBA" id="ARBA00022801"/>
    </source>
</evidence>
<dbReference type="PANTHER" id="PTHR38107">
    <property type="match status" value="1"/>
</dbReference>
<dbReference type="Gene3D" id="1.10.530.40">
    <property type="match status" value="1"/>
</dbReference>
<evidence type="ECO:0000256" key="1">
    <source>
        <dbReference type="ARBA" id="ARBA00000632"/>
    </source>
</evidence>
<dbReference type="GO" id="GO:0016998">
    <property type="term" value="P:cell wall macromolecule catabolic process"/>
    <property type="evidence" value="ECO:0007669"/>
    <property type="project" value="InterPro"/>
</dbReference>
<keyword evidence="2" id="KW-0929">Antimicrobial</keyword>
<feature type="signal peptide" evidence="7">
    <location>
        <begin position="1"/>
        <end position="18"/>
    </location>
</feature>
<dbReference type="GO" id="GO:0031640">
    <property type="term" value="P:killing of cells of another organism"/>
    <property type="evidence" value="ECO:0007669"/>
    <property type="project" value="UniProtKB-KW"/>
</dbReference>
<dbReference type="Pfam" id="PF00959">
    <property type="entry name" value="Phage_lysozyme"/>
    <property type="match status" value="1"/>
</dbReference>
<reference evidence="8" key="1">
    <citation type="journal article" date="2020" name="Stud. Mycol.">
        <title>101 Dothideomycetes genomes: a test case for predicting lifestyles and emergence of pathogens.</title>
        <authorList>
            <person name="Haridas S."/>
            <person name="Albert R."/>
            <person name="Binder M."/>
            <person name="Bloem J."/>
            <person name="Labutti K."/>
            <person name="Salamov A."/>
            <person name="Andreopoulos B."/>
            <person name="Baker S."/>
            <person name="Barry K."/>
            <person name="Bills G."/>
            <person name="Bluhm B."/>
            <person name="Cannon C."/>
            <person name="Castanera R."/>
            <person name="Culley D."/>
            <person name="Daum C."/>
            <person name="Ezra D."/>
            <person name="Gonzalez J."/>
            <person name="Henrissat B."/>
            <person name="Kuo A."/>
            <person name="Liang C."/>
            <person name="Lipzen A."/>
            <person name="Lutzoni F."/>
            <person name="Magnuson J."/>
            <person name="Mondo S."/>
            <person name="Nolan M."/>
            <person name="Ohm R."/>
            <person name="Pangilinan J."/>
            <person name="Park H.-J."/>
            <person name="Ramirez L."/>
            <person name="Alfaro M."/>
            <person name="Sun H."/>
            <person name="Tritt A."/>
            <person name="Yoshinaga Y."/>
            <person name="Zwiers L.-H."/>
            <person name="Turgeon B."/>
            <person name="Goodwin S."/>
            <person name="Spatafora J."/>
            <person name="Crous P."/>
            <person name="Grigoriev I."/>
        </authorList>
    </citation>
    <scope>NUCLEOTIDE SEQUENCE</scope>
    <source>
        <strain evidence="8">CBS 113979</strain>
    </source>
</reference>
<dbReference type="InterPro" id="IPR033907">
    <property type="entry name" value="Endolysin_autolysin"/>
</dbReference>
<dbReference type="InterPro" id="IPR023347">
    <property type="entry name" value="Lysozyme_dom_sf"/>
</dbReference>
<dbReference type="PANTHER" id="PTHR38107:SF3">
    <property type="entry name" value="LYSOZYME RRRD-RELATED"/>
    <property type="match status" value="1"/>
</dbReference>
<evidence type="ECO:0000256" key="5">
    <source>
        <dbReference type="ARBA" id="ARBA00023200"/>
    </source>
</evidence>
<dbReference type="GO" id="GO:0009253">
    <property type="term" value="P:peptidoglycan catabolic process"/>
    <property type="evidence" value="ECO:0007669"/>
    <property type="project" value="InterPro"/>
</dbReference>
<keyword evidence="7" id="KW-0732">Signal</keyword>
<keyword evidence="3" id="KW-0081">Bacteriolytic enzyme</keyword>
<evidence type="ECO:0000313" key="9">
    <source>
        <dbReference type="Proteomes" id="UP000800041"/>
    </source>
</evidence>
<name>A0A6G1HDI8_9PEZI</name>
<evidence type="ECO:0000256" key="6">
    <source>
        <dbReference type="ARBA" id="ARBA00023295"/>
    </source>
</evidence>
<evidence type="ECO:0000256" key="2">
    <source>
        <dbReference type="ARBA" id="ARBA00022529"/>
    </source>
</evidence>
<keyword evidence="9" id="KW-1185">Reference proteome</keyword>
<feature type="chain" id="PRO_5026352322" evidence="7">
    <location>
        <begin position="19"/>
        <end position="191"/>
    </location>
</feature>
<dbReference type="InterPro" id="IPR002196">
    <property type="entry name" value="Glyco_hydro_24"/>
</dbReference>
<evidence type="ECO:0000313" key="8">
    <source>
        <dbReference type="EMBL" id="KAF1991127.1"/>
    </source>
</evidence>
<comment type="catalytic activity">
    <reaction evidence="1">
        <text>Hydrolysis of (1-&gt;4)-beta-linkages between N-acetylmuramic acid and N-acetyl-D-glucosamine residues in a peptidoglycan and between N-acetyl-D-glucosamine residues in chitodextrins.</text>
        <dbReference type="EC" id="3.2.1.17"/>
    </reaction>
</comment>
<protein>
    <submittedName>
        <fullName evidence="8">Glycoside hydrolase family 24 protein</fullName>
    </submittedName>
</protein>
<dbReference type="Proteomes" id="UP000800041">
    <property type="component" value="Unassembled WGS sequence"/>
</dbReference>
<accession>A0A6G1HDI8</accession>
<dbReference type="EMBL" id="ML977140">
    <property type="protein sequence ID" value="KAF1991127.1"/>
    <property type="molecule type" value="Genomic_DNA"/>
</dbReference>
<dbReference type="GO" id="GO:0042742">
    <property type="term" value="P:defense response to bacterium"/>
    <property type="evidence" value="ECO:0007669"/>
    <property type="project" value="UniProtKB-KW"/>
</dbReference>
<dbReference type="GO" id="GO:0003796">
    <property type="term" value="F:lysozyme activity"/>
    <property type="evidence" value="ECO:0007669"/>
    <property type="project" value="UniProtKB-EC"/>
</dbReference>
<evidence type="ECO:0000256" key="3">
    <source>
        <dbReference type="ARBA" id="ARBA00022638"/>
    </source>
</evidence>
<dbReference type="AlphaFoldDB" id="A0A6G1HDI8"/>
<evidence type="ECO:0000256" key="7">
    <source>
        <dbReference type="SAM" id="SignalP"/>
    </source>
</evidence>
<keyword evidence="4 8" id="KW-0378">Hydrolase</keyword>
<dbReference type="InterPro" id="IPR034690">
    <property type="entry name" value="Endolysin_T4_type"/>
</dbReference>
<gene>
    <name evidence="8" type="ORF">K402DRAFT_389326</name>
</gene>
<keyword evidence="5" id="KW-1035">Host cytoplasm</keyword>
<dbReference type="SUPFAM" id="SSF53955">
    <property type="entry name" value="Lysozyme-like"/>
    <property type="match status" value="1"/>
</dbReference>
<keyword evidence="6" id="KW-0326">Glycosidase</keyword>
<dbReference type="InterPro" id="IPR051018">
    <property type="entry name" value="Bacteriophage_GH24"/>
</dbReference>
<sequence length="191" mass="19706">MHSSTLYAALALLPAVLAAPALEKRCTGPGVNQATLSLIESFEGYSATPYSDPSGYPTIGYGHLCSTSSCSEIPYAIPLSDADGQRLLQSDLAVAQNCITNDTGSCVVLNANQYGALVSWAFNVGCGNAASSSLISRLNTCSENTNTVISQELPKWNKSNGQVLAGLTRRRAAEVSLAQTATSAGALPACG</sequence>
<dbReference type="HAMAP" id="MF_04110">
    <property type="entry name" value="ENDOLYSIN_T4"/>
    <property type="match status" value="1"/>
</dbReference>